<organism evidence="1 2">
    <name type="scientific">Ramlibacter aquaticus</name>
    <dbReference type="NCBI Taxonomy" id="2780094"/>
    <lineage>
        <taxon>Bacteria</taxon>
        <taxon>Pseudomonadati</taxon>
        <taxon>Pseudomonadota</taxon>
        <taxon>Betaproteobacteria</taxon>
        <taxon>Burkholderiales</taxon>
        <taxon>Comamonadaceae</taxon>
        <taxon>Ramlibacter</taxon>
    </lineage>
</organism>
<reference evidence="1 2" key="1">
    <citation type="submission" date="2020-10" db="EMBL/GenBank/DDBJ databases">
        <title>Draft genome of Ramlibacter aquaticus LMG 30558.</title>
        <authorList>
            <person name="Props R."/>
        </authorList>
    </citation>
    <scope>NUCLEOTIDE SEQUENCE [LARGE SCALE GENOMIC DNA]</scope>
    <source>
        <strain evidence="1 2">LMG 30558</strain>
    </source>
</reference>
<evidence type="ECO:0000313" key="1">
    <source>
        <dbReference type="EMBL" id="MBE7939712.1"/>
    </source>
</evidence>
<accession>A0ABR9SCC4</accession>
<comment type="caution">
    <text evidence="1">The sequence shown here is derived from an EMBL/GenBank/DDBJ whole genome shotgun (WGS) entry which is preliminary data.</text>
</comment>
<dbReference type="RefSeq" id="WP_193779260.1">
    <property type="nucleotide sequence ID" value="NZ_JADDOJ010000009.1"/>
</dbReference>
<sequence>MTAETRSGLSRAHPAWRLHRVGCRMALVLAALVAACSDNPAEFQIGGTLSGLAPGAQVTLLNQRGDPVTLSENGSFHFTKSAPLGGSYEVTVGTQPATQTCTVAAGFGNQVNAPVDSVRVSCGARAFTLAGSVTGLPPGAQITLLNNQGDALPVLANGAFSFSNPIPWNGSYAVTVGNQPPGQSCTVTAGSSTGVVAEVPSVQVVCRALAFTLGGTVTGLAPGAQLTLLNNLGDPLTVLADGPFTFAGSLPFDGSYAVTVGSQPVGQACAVAAGSGSAAGVVADVQDVQVVCSALTFSIGGSLNGLASGQQVVVANNGGELLTLSANGSFQFPTALPWGSSYQVTVTQQPAGQTCSVSAGSGSGTALAANVSSVALTCSTNSYAIGGAMSGLSAGSQVTLSNNGADALTLKANGSFTFGIPVAWGGSYAVTVSTQPTGQTCSVEQGQGTGVTQAVSSVLVNCTVNNYLVGGTLSGLASGATVKVTNTVNGDTLDLSANGSYTLPTPVPYGSAYALTVTPAPGPASEPCGMVASSTGTTLGTVTGGNVVCLAAPFSAASLKWYRAPGSYNWADANAICHSAGLRLPYNADLLALQSELGNVGGFLWSQEAYSGKAGYYWVLNLNVGALNQTMASWPGSSLLTAVCVQ</sequence>
<gene>
    <name evidence="1" type="ORF">IM725_03880</name>
</gene>
<name>A0ABR9SCC4_9BURK</name>
<dbReference type="Proteomes" id="UP000715965">
    <property type="component" value="Unassembled WGS sequence"/>
</dbReference>
<proteinExistence type="predicted"/>
<evidence type="ECO:0008006" key="3">
    <source>
        <dbReference type="Google" id="ProtNLM"/>
    </source>
</evidence>
<evidence type="ECO:0000313" key="2">
    <source>
        <dbReference type="Proteomes" id="UP000715965"/>
    </source>
</evidence>
<dbReference type="EMBL" id="JADDOJ010000009">
    <property type="protein sequence ID" value="MBE7939712.1"/>
    <property type="molecule type" value="Genomic_DNA"/>
</dbReference>
<keyword evidence="2" id="KW-1185">Reference proteome</keyword>
<protein>
    <recommendedName>
        <fullName evidence="3">DUF1566 domain-containing protein</fullName>
    </recommendedName>
</protein>